<evidence type="ECO:0000313" key="14">
    <source>
        <dbReference type="Proteomes" id="UP000507470"/>
    </source>
</evidence>
<proteinExistence type="inferred from homology"/>
<dbReference type="AlphaFoldDB" id="A0A6J8AAE8"/>
<dbReference type="Proteomes" id="UP000507470">
    <property type="component" value="Unassembled WGS sequence"/>
</dbReference>
<accession>A0A6J8AAE8</accession>
<feature type="compositionally biased region" description="Basic and acidic residues" evidence="10">
    <location>
        <begin position="152"/>
        <end position="168"/>
    </location>
</feature>
<feature type="compositionally biased region" description="Polar residues" evidence="10">
    <location>
        <begin position="169"/>
        <end position="184"/>
    </location>
</feature>
<dbReference type="GO" id="GO:0016020">
    <property type="term" value="C:membrane"/>
    <property type="evidence" value="ECO:0007669"/>
    <property type="project" value="UniProtKB-SubCell"/>
</dbReference>
<feature type="compositionally biased region" description="Polar residues" evidence="10">
    <location>
        <begin position="192"/>
        <end position="207"/>
    </location>
</feature>
<keyword evidence="4" id="KW-0479">Metal-binding</keyword>
<keyword evidence="8 11" id="KW-0472">Membrane</keyword>
<keyword evidence="5 9" id="KW-0863">Zinc-finger</keyword>
<protein>
    <submittedName>
        <fullName evidence="13">Zinc finger protein-like 1 homolog,Zinc finger protein-like 1</fullName>
    </submittedName>
</protein>
<evidence type="ECO:0000256" key="5">
    <source>
        <dbReference type="ARBA" id="ARBA00022771"/>
    </source>
</evidence>
<dbReference type="PANTHER" id="PTHR12981">
    <property type="entry name" value="ZINC FINGER PROTEIN-LIKE 1"/>
    <property type="match status" value="1"/>
</dbReference>
<reference evidence="13 14" key="1">
    <citation type="submission" date="2020-06" db="EMBL/GenBank/DDBJ databases">
        <authorList>
            <person name="Li R."/>
            <person name="Bekaert M."/>
        </authorList>
    </citation>
    <scope>NUCLEOTIDE SEQUENCE [LARGE SCALE GENOMIC DNA]</scope>
    <source>
        <strain evidence="14">wild</strain>
    </source>
</reference>
<comment type="subcellular location">
    <subcellularLocation>
        <location evidence="1">Membrane</location>
        <topology evidence="1">Single-pass membrane protein</topology>
    </subcellularLocation>
</comment>
<dbReference type="InterPro" id="IPR039043">
    <property type="entry name" value="ZFPL1"/>
</dbReference>
<dbReference type="InterPro" id="IPR001841">
    <property type="entry name" value="Znf_RING"/>
</dbReference>
<evidence type="ECO:0000256" key="6">
    <source>
        <dbReference type="ARBA" id="ARBA00022833"/>
    </source>
</evidence>
<dbReference type="GO" id="GO:0008270">
    <property type="term" value="F:zinc ion binding"/>
    <property type="evidence" value="ECO:0007669"/>
    <property type="project" value="UniProtKB-KW"/>
</dbReference>
<dbReference type="PANTHER" id="PTHR12981:SF0">
    <property type="entry name" value="ZINC FINGER PROTEIN-LIKE 1"/>
    <property type="match status" value="1"/>
</dbReference>
<evidence type="ECO:0000256" key="9">
    <source>
        <dbReference type="PROSITE-ProRule" id="PRU00175"/>
    </source>
</evidence>
<evidence type="ECO:0000313" key="13">
    <source>
        <dbReference type="EMBL" id="CAC5363865.1"/>
    </source>
</evidence>
<dbReference type="OrthoDB" id="1916590at2759"/>
<comment type="similarity">
    <text evidence="2">Belongs to the ZFPL1 family.</text>
</comment>
<keyword evidence="6" id="KW-0862">Zinc</keyword>
<dbReference type="GO" id="GO:0005794">
    <property type="term" value="C:Golgi apparatus"/>
    <property type="evidence" value="ECO:0007669"/>
    <property type="project" value="TreeGrafter"/>
</dbReference>
<feature type="transmembrane region" description="Helical" evidence="11">
    <location>
        <begin position="277"/>
        <end position="298"/>
    </location>
</feature>
<keyword evidence="7 11" id="KW-1133">Transmembrane helix</keyword>
<evidence type="ECO:0000256" key="7">
    <source>
        <dbReference type="ARBA" id="ARBA00022989"/>
    </source>
</evidence>
<dbReference type="PROSITE" id="PS50089">
    <property type="entry name" value="ZF_RING_2"/>
    <property type="match status" value="1"/>
</dbReference>
<evidence type="ECO:0000256" key="3">
    <source>
        <dbReference type="ARBA" id="ARBA00022692"/>
    </source>
</evidence>
<evidence type="ECO:0000256" key="8">
    <source>
        <dbReference type="ARBA" id="ARBA00023136"/>
    </source>
</evidence>
<gene>
    <name evidence="13" type="ORF">MCOR_5129</name>
</gene>
<name>A0A6J8AAE8_MYTCO</name>
<evidence type="ECO:0000256" key="10">
    <source>
        <dbReference type="SAM" id="MobiDB-lite"/>
    </source>
</evidence>
<evidence type="ECO:0000256" key="1">
    <source>
        <dbReference type="ARBA" id="ARBA00004167"/>
    </source>
</evidence>
<keyword evidence="3 11" id="KW-0812">Transmembrane</keyword>
<dbReference type="InterPro" id="IPR058730">
    <property type="entry name" value="U-box_ZFPL1-like"/>
</dbReference>
<dbReference type="EMBL" id="CACVKT020000926">
    <property type="protein sequence ID" value="CAC5363865.1"/>
    <property type="molecule type" value="Genomic_DNA"/>
</dbReference>
<evidence type="ECO:0000256" key="4">
    <source>
        <dbReference type="ARBA" id="ARBA00022723"/>
    </source>
</evidence>
<evidence type="ECO:0000256" key="2">
    <source>
        <dbReference type="ARBA" id="ARBA00005561"/>
    </source>
</evidence>
<organism evidence="13 14">
    <name type="scientific">Mytilus coruscus</name>
    <name type="common">Sea mussel</name>
    <dbReference type="NCBI Taxonomy" id="42192"/>
    <lineage>
        <taxon>Eukaryota</taxon>
        <taxon>Metazoa</taxon>
        <taxon>Spiralia</taxon>
        <taxon>Lophotrochozoa</taxon>
        <taxon>Mollusca</taxon>
        <taxon>Bivalvia</taxon>
        <taxon>Autobranchia</taxon>
        <taxon>Pteriomorphia</taxon>
        <taxon>Mytilida</taxon>
        <taxon>Mytiloidea</taxon>
        <taxon>Mytilidae</taxon>
        <taxon>Mytilinae</taxon>
        <taxon>Mytilus</taxon>
    </lineage>
</organism>
<sequence length="329" mass="36984">MGLCKCPKKKVTNLFCFEHRVNVCENCLVANHQKCIIKSYLQWLQDSDYTPLCVLCDKNLSDENCGECVRLTCYDVFHWFCLNKYAQQLPSNTAPAGYTCPCCKAGIFPAQNVVSPVAEHLKEYLSKVNWARAGLGLPLIEETEAPVQPPSKFEETKTTQDTPVKKEYAQTTSSSPKTTPNHTRPSAHVAPTVSSNTHHSVISVDTGTSVRGSDKAYGVVDPRKVFDTTKDDYLNLSSDHDDNKYRRRSAMEWLKNWLKSRDVKGKKKDPAAVRKKFFLVLLIGLIGFITVIIIFHRLGREGSDDDPLLDMMANPNIRVNENRGQVLGE</sequence>
<dbReference type="Pfam" id="PF25993">
    <property type="entry name" value="zf-B_box_ZFPL1"/>
    <property type="match status" value="1"/>
</dbReference>
<evidence type="ECO:0000259" key="12">
    <source>
        <dbReference type="PROSITE" id="PS50089"/>
    </source>
</evidence>
<dbReference type="InterPro" id="IPR058731">
    <property type="entry name" value="Znf-B_box_ZFPL1-like"/>
</dbReference>
<feature type="domain" description="RING-type" evidence="12">
    <location>
        <begin position="53"/>
        <end position="104"/>
    </location>
</feature>
<evidence type="ECO:0000256" key="11">
    <source>
        <dbReference type="SAM" id="Phobius"/>
    </source>
</evidence>
<keyword evidence="14" id="KW-1185">Reference proteome</keyword>
<dbReference type="Pfam" id="PF25998">
    <property type="entry name" value="U-box_ZFPL1"/>
    <property type="match status" value="1"/>
</dbReference>
<feature type="region of interest" description="Disordered" evidence="10">
    <location>
        <begin position="143"/>
        <end position="207"/>
    </location>
</feature>
<dbReference type="CDD" id="cd16487">
    <property type="entry name" value="mRING-H2-C3DHC3_ZFPL1"/>
    <property type="match status" value="1"/>
</dbReference>